<dbReference type="EMBL" id="GU177851">
    <property type="protein sequence ID" value="ADB12540.1"/>
    <property type="molecule type" value="Genomic_DNA"/>
</dbReference>
<dbReference type="AlphaFoldDB" id="D2XIT1"/>
<protein>
    <recommendedName>
        <fullName evidence="1">Peptidase S24/S26A/S26B/S26C domain-containing protein</fullName>
    </recommendedName>
</protein>
<dbReference type="InterPro" id="IPR015927">
    <property type="entry name" value="Peptidase_S24_S26A/B/C"/>
</dbReference>
<organism evidence="2">
    <name type="scientific">uncultured bacterium 9F08</name>
    <dbReference type="NCBI Taxonomy" id="697051"/>
    <lineage>
        <taxon>Bacteria</taxon>
        <taxon>environmental samples</taxon>
    </lineage>
</organism>
<sequence>MDIVESYISVEQIKQGEEFDYQPTGCEDKEPYVLMVLGDSMEPEFNEGDVIVIEPGANYRDGSYIIAYHNDEYIFRQLRVINDNFYLTPLNPNYVSEQLNGPEAIKGVITQKKMPGNRRNRKNYV</sequence>
<reference evidence="2" key="1">
    <citation type="submission" date="2009-11" db="EMBL/GenBank/DDBJ databases">
        <authorList>
            <person name="Rhee S.-K."/>
            <person name="Park S.-J."/>
        </authorList>
    </citation>
    <scope>NUCLEOTIDE SEQUENCE</scope>
</reference>
<evidence type="ECO:0000259" key="1">
    <source>
        <dbReference type="Pfam" id="PF00717"/>
    </source>
</evidence>
<evidence type="ECO:0000313" key="2">
    <source>
        <dbReference type="EMBL" id="ADB12540.1"/>
    </source>
</evidence>
<dbReference type="Pfam" id="PF00717">
    <property type="entry name" value="Peptidase_S24"/>
    <property type="match status" value="1"/>
</dbReference>
<proteinExistence type="predicted"/>
<dbReference type="Gene3D" id="2.10.109.10">
    <property type="entry name" value="Umud Fragment, subunit A"/>
    <property type="match status" value="1"/>
</dbReference>
<reference evidence="2" key="2">
    <citation type="journal article" date="2010" name="J. Microbiol.">
        <title>Metagenomic assessment of a sulfur-oxidizing enrichment culture derived from marine sediment.</title>
        <authorList>
            <person name="Jung M.Y."/>
            <person name="Pham V."/>
            <person name="Park S.J."/>
            <person name="Kim S.J."/>
            <person name="Chae J.C."/>
            <person name="Roh Y."/>
            <person name="Rhee S.K."/>
        </authorList>
    </citation>
    <scope>NUCLEOTIDE SEQUENCE</scope>
</reference>
<name>D2XIT1_9BACT</name>
<dbReference type="CDD" id="cd06529">
    <property type="entry name" value="S24_LexA-like"/>
    <property type="match status" value="1"/>
</dbReference>
<feature type="domain" description="Peptidase S24/S26A/S26B/S26C" evidence="1">
    <location>
        <begin position="16"/>
        <end position="101"/>
    </location>
</feature>
<accession>D2XIT1</accession>
<dbReference type="InterPro" id="IPR039418">
    <property type="entry name" value="LexA-like"/>
</dbReference>
<dbReference type="SUPFAM" id="SSF51306">
    <property type="entry name" value="LexA/Signal peptidase"/>
    <property type="match status" value="1"/>
</dbReference>
<dbReference type="InterPro" id="IPR036286">
    <property type="entry name" value="LexA/Signal_pep-like_sf"/>
</dbReference>